<evidence type="ECO:0000256" key="12">
    <source>
        <dbReference type="ARBA" id="ARBA00023012"/>
    </source>
</evidence>
<feature type="domain" description="Histidine kinase" evidence="16">
    <location>
        <begin position="491"/>
        <end position="704"/>
    </location>
</feature>
<evidence type="ECO:0000256" key="9">
    <source>
        <dbReference type="ARBA" id="ARBA00022777"/>
    </source>
</evidence>
<evidence type="ECO:0000256" key="2">
    <source>
        <dbReference type="ARBA" id="ARBA00004651"/>
    </source>
</evidence>
<sequence>MGTRWRNRLAAIAAVLFLTIGVNGVLAGLTDIGRYAGKSFIEASGIDRDLGWFIQLLSFYELAPITFEEVKRHIRISRDDIEWYKRAYDEARQMSDEEIRRAITAEREENLRRYLEEELDIYRSEFNRLRERYAFYLVETGTGQIHTNLERELEAYGDASKAAEDMLFVLRYPDRVDGRLSIYQLPDFMSVVREDLARAADARPTKQFAGWIGVPKSDAFMAQYEDYQRHRWYTFGMIGAGAVLLVLTAVAWSRLAPSGSGLAGDALSGAHTFWRNIPMDVRAVLLLLTGIAAFNLHKEAILPYDRLFTHDLALLIVDTVYKLAVLSVLTTALALQLRFTHLSLKEPEPFAAAWRKSILVRLYGVIRDAFLSLRVGVQAALLFIVVFVLGFAMCAVLATITHESPLPWLLPVVAVAAAVLFYVLRQAGFLNRLLAAARDHAAGRAVGDVPVKGRSVMAELAGHWNRMRQSAEASRANEAKSERLKTELITNVSHDLRTPLTSVISYVELLKNPDLPEEERASYISIIDQKSKRLKALIDDLFEATKMASGSVELNRERVDLVQLIEQALAESGAKDGAAGIEFRVKLPKYPVIAFVDGQKMWRVFDNLISNIIRYSLEGTRAYIALERADGKAEIAFKNVAKYELGDNVDELLERFKRGDASRHTEGSGLGLAIAKSIVDLHGGTFELEVDGDLFKVKVLLPEA</sequence>
<evidence type="ECO:0000256" key="7">
    <source>
        <dbReference type="ARBA" id="ARBA00022692"/>
    </source>
</evidence>
<comment type="catalytic activity">
    <reaction evidence="1">
        <text>ATP + protein L-histidine = ADP + protein N-phospho-L-histidine.</text>
        <dbReference type="EC" id="2.7.13.3"/>
    </reaction>
</comment>
<organism evidence="17 18">
    <name type="scientific">Thermobacillus xylanilyticus</name>
    <dbReference type="NCBI Taxonomy" id="76633"/>
    <lineage>
        <taxon>Bacteria</taxon>
        <taxon>Bacillati</taxon>
        <taxon>Bacillota</taxon>
        <taxon>Bacilli</taxon>
        <taxon>Bacillales</taxon>
        <taxon>Paenibacillaceae</taxon>
        <taxon>Thermobacillus</taxon>
    </lineage>
</organism>
<dbReference type="Gene3D" id="1.10.287.130">
    <property type="match status" value="1"/>
</dbReference>
<dbReference type="Proteomes" id="UP000681526">
    <property type="component" value="Unassembled WGS sequence"/>
</dbReference>
<evidence type="ECO:0000256" key="6">
    <source>
        <dbReference type="ARBA" id="ARBA00022679"/>
    </source>
</evidence>
<keyword evidence="18" id="KW-1185">Reference proteome</keyword>
<accession>A0ABN7RWP2</accession>
<dbReference type="RefSeq" id="WP_213484685.1">
    <property type="nucleotide sequence ID" value="NZ_CAJRAY010000050.1"/>
</dbReference>
<keyword evidence="12" id="KW-0902">Two-component regulatory system</keyword>
<keyword evidence="8" id="KW-0547">Nucleotide-binding</keyword>
<gene>
    <name evidence="17" type="primary">txxe 2209</name>
    <name evidence="17" type="ORF">TXXE_11175</name>
</gene>
<dbReference type="EMBL" id="CAJRAY010000050">
    <property type="protein sequence ID" value="CAG5087764.1"/>
    <property type="molecule type" value="Genomic_DNA"/>
</dbReference>
<dbReference type="Pfam" id="PF02518">
    <property type="entry name" value="HATPase_c"/>
    <property type="match status" value="1"/>
</dbReference>
<dbReference type="SMART" id="SM00387">
    <property type="entry name" value="HATPase_c"/>
    <property type="match status" value="1"/>
</dbReference>
<dbReference type="PROSITE" id="PS50109">
    <property type="entry name" value="HIS_KIN"/>
    <property type="match status" value="1"/>
</dbReference>
<keyword evidence="7 15" id="KW-0812">Transmembrane</keyword>
<comment type="subcellular location">
    <subcellularLocation>
        <location evidence="2">Cell membrane</location>
        <topology evidence="2">Multi-pass membrane protein</topology>
    </subcellularLocation>
</comment>
<evidence type="ECO:0000256" key="15">
    <source>
        <dbReference type="SAM" id="Phobius"/>
    </source>
</evidence>
<dbReference type="EC" id="2.7.13.3" evidence="3"/>
<dbReference type="SUPFAM" id="SSF55874">
    <property type="entry name" value="ATPase domain of HSP90 chaperone/DNA topoisomerase II/histidine kinase"/>
    <property type="match status" value="1"/>
</dbReference>
<dbReference type="PANTHER" id="PTHR45528:SF1">
    <property type="entry name" value="SENSOR HISTIDINE KINASE CPXA"/>
    <property type="match status" value="1"/>
</dbReference>
<feature type="transmembrane region" description="Helical" evidence="15">
    <location>
        <begin position="314"/>
        <end position="335"/>
    </location>
</feature>
<evidence type="ECO:0000256" key="10">
    <source>
        <dbReference type="ARBA" id="ARBA00022840"/>
    </source>
</evidence>
<evidence type="ECO:0000313" key="18">
    <source>
        <dbReference type="Proteomes" id="UP000681526"/>
    </source>
</evidence>
<dbReference type="InterPro" id="IPR036097">
    <property type="entry name" value="HisK_dim/P_sf"/>
</dbReference>
<feature type="transmembrane region" description="Helical" evidence="15">
    <location>
        <begin position="406"/>
        <end position="424"/>
    </location>
</feature>
<evidence type="ECO:0000256" key="13">
    <source>
        <dbReference type="ARBA" id="ARBA00023136"/>
    </source>
</evidence>
<evidence type="ECO:0000259" key="16">
    <source>
        <dbReference type="PROSITE" id="PS50109"/>
    </source>
</evidence>
<evidence type="ECO:0000256" key="5">
    <source>
        <dbReference type="ARBA" id="ARBA00022553"/>
    </source>
</evidence>
<evidence type="ECO:0000256" key="11">
    <source>
        <dbReference type="ARBA" id="ARBA00022989"/>
    </source>
</evidence>
<evidence type="ECO:0000256" key="1">
    <source>
        <dbReference type="ARBA" id="ARBA00000085"/>
    </source>
</evidence>
<keyword evidence="9 17" id="KW-0418">Kinase</keyword>
<dbReference type="Gene3D" id="3.30.565.10">
    <property type="entry name" value="Histidine kinase-like ATPase, C-terminal domain"/>
    <property type="match status" value="1"/>
</dbReference>
<keyword evidence="4" id="KW-1003">Cell membrane</keyword>
<dbReference type="PANTHER" id="PTHR45528">
    <property type="entry name" value="SENSOR HISTIDINE KINASE CPXA"/>
    <property type="match status" value="1"/>
</dbReference>
<feature type="coiled-coil region" evidence="14">
    <location>
        <begin position="105"/>
        <end position="132"/>
    </location>
</feature>
<dbReference type="CDD" id="cd00082">
    <property type="entry name" value="HisKA"/>
    <property type="match status" value="1"/>
</dbReference>
<name>A0ABN7RWP2_THEXY</name>
<protein>
    <recommendedName>
        <fullName evidence="3">histidine kinase</fullName>
        <ecNumber evidence="3">2.7.13.3</ecNumber>
    </recommendedName>
</protein>
<feature type="transmembrane region" description="Helical" evidence="15">
    <location>
        <begin position="379"/>
        <end position="400"/>
    </location>
</feature>
<evidence type="ECO:0000256" key="14">
    <source>
        <dbReference type="SAM" id="Coils"/>
    </source>
</evidence>
<evidence type="ECO:0000256" key="8">
    <source>
        <dbReference type="ARBA" id="ARBA00022741"/>
    </source>
</evidence>
<dbReference type="InterPro" id="IPR036890">
    <property type="entry name" value="HATPase_C_sf"/>
</dbReference>
<dbReference type="InterPro" id="IPR003594">
    <property type="entry name" value="HATPase_dom"/>
</dbReference>
<feature type="transmembrane region" description="Helical" evidence="15">
    <location>
        <begin position="232"/>
        <end position="252"/>
    </location>
</feature>
<dbReference type="InterPro" id="IPR050398">
    <property type="entry name" value="HssS/ArlS-like"/>
</dbReference>
<dbReference type="SMART" id="SM00388">
    <property type="entry name" value="HisKA"/>
    <property type="match status" value="1"/>
</dbReference>
<keyword evidence="11 15" id="KW-1133">Transmembrane helix</keyword>
<dbReference type="SUPFAM" id="SSF47384">
    <property type="entry name" value="Homodimeric domain of signal transducing histidine kinase"/>
    <property type="match status" value="1"/>
</dbReference>
<keyword evidence="13 15" id="KW-0472">Membrane</keyword>
<keyword evidence="14" id="KW-0175">Coiled coil</keyword>
<keyword evidence="6" id="KW-0808">Transferase</keyword>
<dbReference type="InterPro" id="IPR003661">
    <property type="entry name" value="HisK_dim/P_dom"/>
</dbReference>
<dbReference type="InterPro" id="IPR005467">
    <property type="entry name" value="His_kinase_dom"/>
</dbReference>
<proteinExistence type="predicted"/>
<evidence type="ECO:0000256" key="4">
    <source>
        <dbReference type="ARBA" id="ARBA00022475"/>
    </source>
</evidence>
<dbReference type="GO" id="GO:0016301">
    <property type="term" value="F:kinase activity"/>
    <property type="evidence" value="ECO:0007669"/>
    <property type="project" value="UniProtKB-KW"/>
</dbReference>
<comment type="caution">
    <text evidence="17">The sequence shown here is derived from an EMBL/GenBank/DDBJ whole genome shotgun (WGS) entry which is preliminary data.</text>
</comment>
<keyword evidence="5" id="KW-0597">Phosphoprotein</keyword>
<reference evidence="17 18" key="1">
    <citation type="submission" date="2021-04" db="EMBL/GenBank/DDBJ databases">
        <authorList>
            <person name="Rakotoarivonina H."/>
        </authorList>
    </citation>
    <scope>NUCLEOTIDE SEQUENCE [LARGE SCALE GENOMIC DNA]</scope>
    <source>
        <strain evidence="17 18">XE</strain>
    </source>
</reference>
<dbReference type="Pfam" id="PF00512">
    <property type="entry name" value="HisKA"/>
    <property type="match status" value="1"/>
</dbReference>
<evidence type="ECO:0000313" key="17">
    <source>
        <dbReference type="EMBL" id="CAG5087764.1"/>
    </source>
</evidence>
<evidence type="ECO:0000256" key="3">
    <source>
        <dbReference type="ARBA" id="ARBA00012438"/>
    </source>
</evidence>
<keyword evidence="10" id="KW-0067">ATP-binding</keyword>